<feature type="region of interest" description="Disordered" evidence="1">
    <location>
        <begin position="285"/>
        <end position="305"/>
    </location>
</feature>
<evidence type="ECO:0000313" key="3">
    <source>
        <dbReference type="Proteomes" id="UP001363622"/>
    </source>
</evidence>
<feature type="compositionally biased region" description="Basic residues" evidence="1">
    <location>
        <begin position="555"/>
        <end position="567"/>
    </location>
</feature>
<sequence length="691" mass="74261">MTTPTEHQRPIHLTNGPLPVSLSLDRFLVTWRDVETKQDLALGNLGCSTAVDAAAGAETRKPELFFRVGWDAASGGLLLYFHLPLKMRAAARGRRDVYLVVPAEGIEALGVDVGAADDRERSRAGAHGEERGASRLNGDGEREGRRENEDETGTEDGAVLRLRVALARSSTVLMPTAGAKRPLGMQSRGMLLSLKSLAQAREFEVALPHSRQIEDVLRGVADRAHGELRTPEIDHEKTFSGREWAEAPWGRYLLGEGERLEIAWNPVLDEAPPAYEDVVGGADDARGGLEVGEAGGEEAEDGDGPGAFVFEEPVSGLMGEQQGQRGEKGGRSFDTSEAHFYTGQTAGSLRPPVKRKVAAPTPAAAQGNAQWTTGSIHPNLKRKAASPPPPAAAPAHGPTPPTTRSIHPAVPITTSALLHTLHTYLSPISPPGALASQLPLPPHSQSVLHLGRSRALFSDTQYAQFFNGVAWLATLWPRQPNAHVALLPHCGRMMQCVRSGDAARFVEQRIEAMAAALTLSGAPRENEVDKERRRYKGEQENAGGGENGMGTEKQRHGKKQKKKKKKSERLGTRNPFDGPPTQAGARLVEFVYTRVGEGVDNFIVDDLLALQEVAVLLERAAAAAAAGLCGDGDGRRGLHAALEHASDDAVFELERQAVAFTFQMAACVMLALFKAHERDWFAAGAHRGVAV</sequence>
<feature type="compositionally biased region" description="Basic and acidic residues" evidence="1">
    <location>
        <begin position="118"/>
        <end position="148"/>
    </location>
</feature>
<gene>
    <name evidence="2" type="ORF">IWZ03DRAFT_362875</name>
</gene>
<reference evidence="2 3" key="1">
    <citation type="submission" date="2024-04" db="EMBL/GenBank/DDBJ databases">
        <title>Phyllosticta paracitricarpa is synonymous to the EU quarantine fungus P. citricarpa based on phylogenomic analyses.</title>
        <authorList>
            <consortium name="Lawrence Berkeley National Laboratory"/>
            <person name="Van Ingen-Buijs V.A."/>
            <person name="Van Westerhoven A.C."/>
            <person name="Haridas S."/>
            <person name="Skiadas P."/>
            <person name="Martin F."/>
            <person name="Groenewald J.Z."/>
            <person name="Crous P.W."/>
            <person name="Seidl M.F."/>
        </authorList>
    </citation>
    <scope>NUCLEOTIDE SEQUENCE [LARGE SCALE GENOMIC DNA]</scope>
    <source>
        <strain evidence="2 3">CBS 123371</strain>
    </source>
</reference>
<evidence type="ECO:0000256" key="1">
    <source>
        <dbReference type="SAM" id="MobiDB-lite"/>
    </source>
</evidence>
<comment type="caution">
    <text evidence="2">The sequence shown here is derived from an EMBL/GenBank/DDBJ whole genome shotgun (WGS) entry which is preliminary data.</text>
</comment>
<feature type="compositionally biased region" description="Pro residues" evidence="1">
    <location>
        <begin position="386"/>
        <end position="401"/>
    </location>
</feature>
<protein>
    <submittedName>
        <fullName evidence="2">Uncharacterized protein</fullName>
    </submittedName>
</protein>
<feature type="region of interest" description="Disordered" evidence="1">
    <location>
        <begin position="522"/>
        <end position="581"/>
    </location>
</feature>
<feature type="compositionally biased region" description="Basic and acidic residues" evidence="1">
    <location>
        <begin position="524"/>
        <end position="539"/>
    </location>
</feature>
<dbReference type="EMBL" id="JBBPHU010000012">
    <property type="protein sequence ID" value="KAK7511500.1"/>
    <property type="molecule type" value="Genomic_DNA"/>
</dbReference>
<proteinExistence type="predicted"/>
<accession>A0ABR1KEZ8</accession>
<feature type="region of interest" description="Disordered" evidence="1">
    <location>
        <begin position="118"/>
        <end position="155"/>
    </location>
</feature>
<keyword evidence="3" id="KW-1185">Reference proteome</keyword>
<organism evidence="2 3">
    <name type="scientific">Phyllosticta citriasiana</name>
    <dbReference type="NCBI Taxonomy" id="595635"/>
    <lineage>
        <taxon>Eukaryota</taxon>
        <taxon>Fungi</taxon>
        <taxon>Dikarya</taxon>
        <taxon>Ascomycota</taxon>
        <taxon>Pezizomycotina</taxon>
        <taxon>Dothideomycetes</taxon>
        <taxon>Dothideomycetes incertae sedis</taxon>
        <taxon>Botryosphaeriales</taxon>
        <taxon>Phyllostictaceae</taxon>
        <taxon>Phyllosticta</taxon>
    </lineage>
</organism>
<feature type="region of interest" description="Disordered" evidence="1">
    <location>
        <begin position="342"/>
        <end position="407"/>
    </location>
</feature>
<feature type="compositionally biased region" description="Polar residues" evidence="1">
    <location>
        <begin position="367"/>
        <end position="376"/>
    </location>
</feature>
<evidence type="ECO:0000313" key="2">
    <source>
        <dbReference type="EMBL" id="KAK7511500.1"/>
    </source>
</evidence>
<name>A0ABR1KEZ8_9PEZI</name>
<dbReference type="Proteomes" id="UP001363622">
    <property type="component" value="Unassembled WGS sequence"/>
</dbReference>